<evidence type="ECO:0000313" key="2">
    <source>
        <dbReference type="Proteomes" id="UP001057402"/>
    </source>
</evidence>
<name>A0ACB9P0N8_9MYRT</name>
<dbReference type="Proteomes" id="UP001057402">
    <property type="component" value="Chromosome 7"/>
</dbReference>
<dbReference type="EMBL" id="CM042886">
    <property type="protein sequence ID" value="KAI4342477.1"/>
    <property type="molecule type" value="Genomic_DNA"/>
</dbReference>
<gene>
    <name evidence="1" type="ORF">MLD38_027104</name>
</gene>
<sequence length="241" mass="26284">MAAITVKTTVVAALSDPSLADSAEDNSSSSYATTLTSDSSPTVRKKIRVVRISVTDSDATDSSSDDEEEGEDRGLRRRKIKKYVSEIRIEKEGGQDRAGAAAGGDFGSGKAKRKYRGVRQRPWGRWVAEIRDGRVRQWLGTYDTAEEAAAVYDMAARRLRGPRAPTNFDEKMDEDVGNNIMDISHGGNEDDIGSGDDTNNGTIGGSGSNEDIDSGTNNNKCWLEESLLPFKKNKMYRICCA</sequence>
<keyword evidence="2" id="KW-1185">Reference proteome</keyword>
<reference evidence="2" key="1">
    <citation type="journal article" date="2023" name="Front. Plant Sci.">
        <title>Chromosomal-level genome assembly of Melastoma candidum provides insights into trichome evolution.</title>
        <authorList>
            <person name="Zhong Y."/>
            <person name="Wu W."/>
            <person name="Sun C."/>
            <person name="Zou P."/>
            <person name="Liu Y."/>
            <person name="Dai S."/>
            <person name="Zhou R."/>
        </authorList>
    </citation>
    <scope>NUCLEOTIDE SEQUENCE [LARGE SCALE GENOMIC DNA]</scope>
</reference>
<organism evidence="1 2">
    <name type="scientific">Melastoma candidum</name>
    <dbReference type="NCBI Taxonomy" id="119954"/>
    <lineage>
        <taxon>Eukaryota</taxon>
        <taxon>Viridiplantae</taxon>
        <taxon>Streptophyta</taxon>
        <taxon>Embryophyta</taxon>
        <taxon>Tracheophyta</taxon>
        <taxon>Spermatophyta</taxon>
        <taxon>Magnoliopsida</taxon>
        <taxon>eudicotyledons</taxon>
        <taxon>Gunneridae</taxon>
        <taxon>Pentapetalae</taxon>
        <taxon>rosids</taxon>
        <taxon>malvids</taxon>
        <taxon>Myrtales</taxon>
        <taxon>Melastomataceae</taxon>
        <taxon>Melastomatoideae</taxon>
        <taxon>Melastomateae</taxon>
        <taxon>Melastoma</taxon>
    </lineage>
</organism>
<comment type="caution">
    <text evidence="1">The sequence shown here is derived from an EMBL/GenBank/DDBJ whole genome shotgun (WGS) entry which is preliminary data.</text>
</comment>
<protein>
    <submittedName>
        <fullName evidence="1">Uncharacterized protein</fullName>
    </submittedName>
</protein>
<proteinExistence type="predicted"/>
<accession>A0ACB9P0N8</accession>
<evidence type="ECO:0000313" key="1">
    <source>
        <dbReference type="EMBL" id="KAI4342477.1"/>
    </source>
</evidence>